<evidence type="ECO:0000259" key="5">
    <source>
        <dbReference type="Pfam" id="PF00149"/>
    </source>
</evidence>
<evidence type="ECO:0000313" key="7">
    <source>
        <dbReference type="Proteomes" id="UP000263642"/>
    </source>
</evidence>
<dbReference type="AlphaFoldDB" id="A0A3D3R0K8"/>
<dbReference type="InterPro" id="IPR050884">
    <property type="entry name" value="CNP_phosphodiesterase-III"/>
</dbReference>
<evidence type="ECO:0000256" key="1">
    <source>
        <dbReference type="ARBA" id="ARBA00022723"/>
    </source>
</evidence>
<dbReference type="InterPro" id="IPR004843">
    <property type="entry name" value="Calcineurin-like_PHP"/>
</dbReference>
<dbReference type="PANTHER" id="PTHR42988">
    <property type="entry name" value="PHOSPHOHYDROLASE"/>
    <property type="match status" value="1"/>
</dbReference>
<sequence length="334" mass="37440">MFRFRTVVASFTIILRHCRINPARNDPTQGTPAMPVHLPAQNRRQFLFTLGAGFVTCSTGLLAAEQKTQQSDIVYLLNDTHIGEKHPPKSPIPTHLREIVTELVELPQKPACVLINGDLALRDGQPGDYRHFASLIQPLHQAKIDTHLTLGNHDERDVFYEVMQEQRPSAPPVKSRHISVVQTKFANFFLLDSLHQTMVTQGTLGKEQRSWLANALDAHADKPAIIVTHHNPRLGGDPVHFPGGLTDSEELWELLVSRPQVKAYIHGHIHDRGNAQHKGIHILNTPATSYVANPDHSTTGWTIAQLTPTGVTLTTRTNIEDHAWNRQTKTLTWR</sequence>
<dbReference type="InterPro" id="IPR029052">
    <property type="entry name" value="Metallo-depent_PP-like"/>
</dbReference>
<dbReference type="Proteomes" id="UP000263642">
    <property type="component" value="Unassembled WGS sequence"/>
</dbReference>
<evidence type="ECO:0000256" key="2">
    <source>
        <dbReference type="ARBA" id="ARBA00022801"/>
    </source>
</evidence>
<evidence type="ECO:0000313" key="6">
    <source>
        <dbReference type="EMBL" id="HCO22374.1"/>
    </source>
</evidence>
<keyword evidence="3" id="KW-0408">Iron</keyword>
<evidence type="ECO:0000256" key="3">
    <source>
        <dbReference type="ARBA" id="ARBA00023004"/>
    </source>
</evidence>
<gene>
    <name evidence="6" type="ORF">DIT97_04670</name>
</gene>
<comment type="similarity">
    <text evidence="4">Belongs to the cyclic nucleotide phosphodiesterase class-III family.</text>
</comment>
<accession>A0A3D3R0K8</accession>
<dbReference type="SUPFAM" id="SSF56300">
    <property type="entry name" value="Metallo-dependent phosphatases"/>
    <property type="match status" value="1"/>
</dbReference>
<organism evidence="6 7">
    <name type="scientific">Gimesia maris</name>
    <dbReference type="NCBI Taxonomy" id="122"/>
    <lineage>
        <taxon>Bacteria</taxon>
        <taxon>Pseudomonadati</taxon>
        <taxon>Planctomycetota</taxon>
        <taxon>Planctomycetia</taxon>
        <taxon>Planctomycetales</taxon>
        <taxon>Planctomycetaceae</taxon>
        <taxon>Gimesia</taxon>
    </lineage>
</organism>
<dbReference type="Pfam" id="PF00149">
    <property type="entry name" value="Metallophos"/>
    <property type="match status" value="1"/>
</dbReference>
<proteinExistence type="inferred from homology"/>
<dbReference type="PANTHER" id="PTHR42988:SF2">
    <property type="entry name" value="CYCLIC NUCLEOTIDE PHOSPHODIESTERASE CBUA0032-RELATED"/>
    <property type="match status" value="1"/>
</dbReference>
<dbReference type="GO" id="GO:0046872">
    <property type="term" value="F:metal ion binding"/>
    <property type="evidence" value="ECO:0007669"/>
    <property type="project" value="UniProtKB-KW"/>
</dbReference>
<feature type="domain" description="Calcineurin-like phosphoesterase" evidence="5">
    <location>
        <begin position="75"/>
        <end position="271"/>
    </location>
</feature>
<dbReference type="EMBL" id="DQAY01000028">
    <property type="protein sequence ID" value="HCO22374.1"/>
    <property type="molecule type" value="Genomic_DNA"/>
</dbReference>
<reference evidence="6 7" key="1">
    <citation type="journal article" date="2018" name="Nat. Biotechnol.">
        <title>A standardized bacterial taxonomy based on genome phylogeny substantially revises the tree of life.</title>
        <authorList>
            <person name="Parks D.H."/>
            <person name="Chuvochina M."/>
            <person name="Waite D.W."/>
            <person name="Rinke C."/>
            <person name="Skarshewski A."/>
            <person name="Chaumeil P.A."/>
            <person name="Hugenholtz P."/>
        </authorList>
    </citation>
    <scope>NUCLEOTIDE SEQUENCE [LARGE SCALE GENOMIC DNA]</scope>
    <source>
        <strain evidence="6">UBA9375</strain>
    </source>
</reference>
<dbReference type="Gene3D" id="3.60.21.10">
    <property type="match status" value="1"/>
</dbReference>
<comment type="caution">
    <text evidence="6">The sequence shown here is derived from an EMBL/GenBank/DDBJ whole genome shotgun (WGS) entry which is preliminary data.</text>
</comment>
<evidence type="ECO:0000256" key="4">
    <source>
        <dbReference type="ARBA" id="ARBA00025742"/>
    </source>
</evidence>
<keyword evidence="2" id="KW-0378">Hydrolase</keyword>
<keyword evidence="1" id="KW-0479">Metal-binding</keyword>
<name>A0A3D3R0K8_9PLAN</name>
<dbReference type="GO" id="GO:0016787">
    <property type="term" value="F:hydrolase activity"/>
    <property type="evidence" value="ECO:0007669"/>
    <property type="project" value="UniProtKB-KW"/>
</dbReference>
<protein>
    <recommendedName>
        <fullName evidence="5">Calcineurin-like phosphoesterase domain-containing protein</fullName>
    </recommendedName>
</protein>